<dbReference type="Pfam" id="PF12840">
    <property type="entry name" value="HTH_20"/>
    <property type="match status" value="1"/>
</dbReference>
<dbReference type="InterPro" id="IPR051081">
    <property type="entry name" value="HTH_MetalResp_TranReg"/>
</dbReference>
<dbReference type="InterPro" id="IPR001845">
    <property type="entry name" value="HTH_ArsR_DNA-bd_dom"/>
</dbReference>
<keyword evidence="3" id="KW-0238">DNA-binding</keyword>
<dbReference type="InterPro" id="IPR036388">
    <property type="entry name" value="WH-like_DNA-bd_sf"/>
</dbReference>
<keyword evidence="1" id="KW-0059">Arsenical resistance</keyword>
<organism evidence="6 7">
    <name type="scientific">Sphingomonas kyungheensis</name>
    <dbReference type="NCBI Taxonomy" id="1069987"/>
    <lineage>
        <taxon>Bacteria</taxon>
        <taxon>Pseudomonadati</taxon>
        <taxon>Pseudomonadota</taxon>
        <taxon>Alphaproteobacteria</taxon>
        <taxon>Sphingomonadales</taxon>
        <taxon>Sphingomonadaceae</taxon>
        <taxon>Sphingomonas</taxon>
    </lineage>
</organism>
<dbReference type="EMBL" id="JBBBDM010000004">
    <property type="protein sequence ID" value="MEI5687608.1"/>
    <property type="molecule type" value="Genomic_DNA"/>
</dbReference>
<dbReference type="RefSeq" id="WP_271299724.1">
    <property type="nucleotide sequence ID" value="NZ_JBBBDM010000004.1"/>
</dbReference>
<dbReference type="SUPFAM" id="SSF46785">
    <property type="entry name" value="Winged helix' DNA-binding domain"/>
    <property type="match status" value="1"/>
</dbReference>
<feature type="domain" description="HTH arsR-type" evidence="5">
    <location>
        <begin position="1"/>
        <end position="95"/>
    </location>
</feature>
<dbReference type="PANTHER" id="PTHR33154">
    <property type="entry name" value="TRANSCRIPTIONAL REGULATOR, ARSR FAMILY"/>
    <property type="match status" value="1"/>
</dbReference>
<keyword evidence="7" id="KW-1185">Reference proteome</keyword>
<dbReference type="SMART" id="SM00418">
    <property type="entry name" value="HTH_ARSR"/>
    <property type="match status" value="1"/>
</dbReference>
<evidence type="ECO:0000256" key="4">
    <source>
        <dbReference type="ARBA" id="ARBA00023163"/>
    </source>
</evidence>
<comment type="caution">
    <text evidence="6">The sequence shown here is derived from an EMBL/GenBank/DDBJ whole genome shotgun (WGS) entry which is preliminary data.</text>
</comment>
<dbReference type="InterPro" id="IPR011991">
    <property type="entry name" value="ArsR-like_HTH"/>
</dbReference>
<dbReference type="InterPro" id="IPR036390">
    <property type="entry name" value="WH_DNA-bd_sf"/>
</dbReference>
<sequence length="103" mass="10969">MLPKPVQAARLFAVLADPTRLSLLITLRSGPGRPIARLAATAGMSRQAVSKHLRILEDAGLVTAERLGRETHYKSRPGALDAARRTLDAIAGDWAALRPPPAA</sequence>
<gene>
    <name evidence="6" type="ORF">V8201_11020</name>
</gene>
<reference evidence="6 7" key="1">
    <citation type="journal article" date="2013" name="Int. J. Syst. Evol. Microbiol.">
        <title>Sphingomonas kyungheensis sp. nov., a bacterium with ginsenoside-converting activity isolated from soil of a ginseng field.</title>
        <authorList>
            <person name="Son H.M."/>
            <person name="Yang J.E."/>
            <person name="Park Y."/>
            <person name="Han C.K."/>
            <person name="Kim S.G."/>
            <person name="Kook M."/>
            <person name="Yi T.H."/>
        </authorList>
    </citation>
    <scope>NUCLEOTIDE SEQUENCE [LARGE SCALE GENOMIC DNA]</scope>
    <source>
        <strain evidence="6 7">LMG 26582</strain>
    </source>
</reference>
<dbReference type="NCBIfam" id="NF033788">
    <property type="entry name" value="HTH_metalloreg"/>
    <property type="match status" value="1"/>
</dbReference>
<evidence type="ECO:0000313" key="6">
    <source>
        <dbReference type="EMBL" id="MEI5687608.1"/>
    </source>
</evidence>
<dbReference type="PANTHER" id="PTHR33154:SF18">
    <property type="entry name" value="ARSENICAL RESISTANCE OPERON REPRESSOR"/>
    <property type="match status" value="1"/>
</dbReference>
<evidence type="ECO:0000259" key="5">
    <source>
        <dbReference type="PROSITE" id="PS50987"/>
    </source>
</evidence>
<keyword evidence="4" id="KW-0804">Transcription</keyword>
<evidence type="ECO:0000313" key="7">
    <source>
        <dbReference type="Proteomes" id="UP001367771"/>
    </source>
</evidence>
<proteinExistence type="predicted"/>
<dbReference type="Gene3D" id="1.10.10.10">
    <property type="entry name" value="Winged helix-like DNA-binding domain superfamily/Winged helix DNA-binding domain"/>
    <property type="match status" value="1"/>
</dbReference>
<dbReference type="CDD" id="cd00090">
    <property type="entry name" value="HTH_ARSR"/>
    <property type="match status" value="1"/>
</dbReference>
<accession>A0ABU8H3Q3</accession>
<protein>
    <submittedName>
        <fullName evidence="6">Metalloregulator ArsR/SmtB family transcription factor</fullName>
    </submittedName>
</protein>
<dbReference type="Proteomes" id="UP001367771">
    <property type="component" value="Unassembled WGS sequence"/>
</dbReference>
<dbReference type="PRINTS" id="PR00778">
    <property type="entry name" value="HTHARSR"/>
</dbReference>
<evidence type="ECO:0000256" key="1">
    <source>
        <dbReference type="ARBA" id="ARBA00022849"/>
    </source>
</evidence>
<keyword evidence="2" id="KW-0805">Transcription regulation</keyword>
<name>A0ABU8H3Q3_9SPHN</name>
<evidence type="ECO:0000256" key="2">
    <source>
        <dbReference type="ARBA" id="ARBA00023015"/>
    </source>
</evidence>
<dbReference type="PROSITE" id="PS50987">
    <property type="entry name" value="HTH_ARSR_2"/>
    <property type="match status" value="1"/>
</dbReference>
<evidence type="ECO:0000256" key="3">
    <source>
        <dbReference type="ARBA" id="ARBA00023125"/>
    </source>
</evidence>